<protein>
    <submittedName>
        <fullName evidence="3">DUF2079 domain-containing protein</fullName>
    </submittedName>
</protein>
<name>A0A4R5BXS8_9ACTN</name>
<feature type="transmembrane region" description="Helical" evidence="2">
    <location>
        <begin position="192"/>
        <end position="214"/>
    </location>
</feature>
<dbReference type="EMBL" id="SMKU01000050">
    <property type="protein sequence ID" value="TDD90493.1"/>
    <property type="molecule type" value="Genomic_DNA"/>
</dbReference>
<comment type="caution">
    <text evidence="3">The sequence shown here is derived from an EMBL/GenBank/DDBJ whole genome shotgun (WGS) entry which is preliminary data.</text>
</comment>
<dbReference type="InterPro" id="IPR018650">
    <property type="entry name" value="STSV1_Orf64"/>
</dbReference>
<feature type="transmembrane region" description="Helical" evidence="2">
    <location>
        <begin position="334"/>
        <end position="353"/>
    </location>
</feature>
<dbReference type="Proteomes" id="UP000294513">
    <property type="component" value="Unassembled WGS sequence"/>
</dbReference>
<accession>A0A4R5BXS8</accession>
<dbReference type="RefSeq" id="WP_131892720.1">
    <property type="nucleotide sequence ID" value="NZ_SMKU01000050.1"/>
</dbReference>
<evidence type="ECO:0000313" key="4">
    <source>
        <dbReference type="Proteomes" id="UP000294513"/>
    </source>
</evidence>
<sequence length="493" mass="52853">MDQREKPVLGEDVPSGEGAAAGRPSPLAHRLPYLFAAALAVIYMADSLVRHAHMRSTGYDLGIFEQAIRAYSRFEAPVVPLKGPGFNLLGDHFHPWLAALGPLYRLWPDARLLLVVQALLIAVSVVPIGRVALERLGIRDGIAVMAAYGLSWGIQGAVSFDFHEIALAVPLLAFAMVALLEERWNAAAYWTLPVLLVKEDMGLTVAAVGGYLLLKRRWRIGAALVAAGVGAIALVTLVIIPLLSPTGDYAYWGSVSGGGTQHGSPDGNGGSLLASLAGLPASMVEHPQKTVFLLTIGLTTALAALRSPILLVALPVVGYRVVSSMPLYWSTGRVHYNAVLMPIVFVALVGAVVAMRASPRRPVRWYARAAVPLSLVIGLATLPRYEFAELVKPGFYGGNPHLTAARGLVGMVPDDARVAATNFLVPQLTGRCEVVLFPNVERMPVDWVLVDTKRPSVVPVPIDQIPGAVAALPREGFQKVAERDGVMLWRKRT</sequence>
<feature type="region of interest" description="Disordered" evidence="1">
    <location>
        <begin position="1"/>
        <end position="24"/>
    </location>
</feature>
<gene>
    <name evidence="3" type="ORF">E1298_12900</name>
</gene>
<keyword evidence="4" id="KW-1185">Reference proteome</keyword>
<dbReference type="OrthoDB" id="5240834at2"/>
<evidence type="ECO:0000256" key="1">
    <source>
        <dbReference type="SAM" id="MobiDB-lite"/>
    </source>
</evidence>
<reference evidence="3 4" key="1">
    <citation type="submission" date="2019-03" db="EMBL/GenBank/DDBJ databases">
        <title>Draft genome sequences of novel Actinobacteria.</title>
        <authorList>
            <person name="Sahin N."/>
            <person name="Ay H."/>
            <person name="Saygin H."/>
        </authorList>
    </citation>
    <scope>NUCLEOTIDE SEQUENCE [LARGE SCALE GENOMIC DNA]</scope>
    <source>
        <strain evidence="3 4">H3C3</strain>
    </source>
</reference>
<feature type="transmembrane region" description="Helical" evidence="2">
    <location>
        <begin position="112"/>
        <end position="133"/>
    </location>
</feature>
<feature type="transmembrane region" description="Helical" evidence="2">
    <location>
        <begin position="31"/>
        <end position="49"/>
    </location>
</feature>
<dbReference type="AlphaFoldDB" id="A0A4R5BXS8"/>
<feature type="transmembrane region" description="Helical" evidence="2">
    <location>
        <begin position="162"/>
        <end position="180"/>
    </location>
</feature>
<proteinExistence type="predicted"/>
<organism evidence="3 4">
    <name type="scientific">Actinomadura rubrisoli</name>
    <dbReference type="NCBI Taxonomy" id="2530368"/>
    <lineage>
        <taxon>Bacteria</taxon>
        <taxon>Bacillati</taxon>
        <taxon>Actinomycetota</taxon>
        <taxon>Actinomycetes</taxon>
        <taxon>Streptosporangiales</taxon>
        <taxon>Thermomonosporaceae</taxon>
        <taxon>Actinomadura</taxon>
    </lineage>
</organism>
<keyword evidence="2" id="KW-1133">Transmembrane helix</keyword>
<dbReference type="Pfam" id="PF09852">
    <property type="entry name" value="DUF2079"/>
    <property type="match status" value="1"/>
</dbReference>
<feature type="transmembrane region" description="Helical" evidence="2">
    <location>
        <begin position="220"/>
        <end position="243"/>
    </location>
</feature>
<evidence type="ECO:0000313" key="3">
    <source>
        <dbReference type="EMBL" id="TDD90493.1"/>
    </source>
</evidence>
<keyword evidence="2" id="KW-0812">Transmembrane</keyword>
<feature type="transmembrane region" description="Helical" evidence="2">
    <location>
        <begin position="291"/>
        <end position="314"/>
    </location>
</feature>
<evidence type="ECO:0000256" key="2">
    <source>
        <dbReference type="SAM" id="Phobius"/>
    </source>
</evidence>
<keyword evidence="2" id="KW-0472">Membrane</keyword>